<protein>
    <submittedName>
        <fullName evidence="5">DNA repair protein</fullName>
    </submittedName>
</protein>
<dbReference type="GO" id="GO:0006302">
    <property type="term" value="P:double-strand break repair"/>
    <property type="evidence" value="ECO:0007669"/>
    <property type="project" value="TreeGrafter"/>
</dbReference>
<keyword evidence="4" id="KW-0175">Coiled coil</keyword>
<dbReference type="Pfam" id="PF13555">
    <property type="entry name" value="AAA_29"/>
    <property type="match status" value="1"/>
</dbReference>
<sequence>MTSEQALDPIHPGQFRLSRIQLINWGTFHGTVDIPVTREGILVTGGSGSGKSTLIDAITAVLLPQGKLRFNSAAQANTPRNKGRSLVTYIRGAWRAQEDPLQDQIVSTYLRPRATYSLVGLTYSNGEGVEHTLVAIFYLKSGHNLTSDISSYYGVFPVDQDINALLDFLKEGIDKRQIRAAFKDATFSEQHSVFSGRFRSRLGISSEEALLLLHRAQSAKDLQSLDDLFRDYMLVEPDTFSIAKTAVEQFQDLEGAYEQVEDIKRQIHTLDPLVQLKNRREKAQQSKDHANALKKALPTVGNRIKKEEQETLVRQFTVEQTQAKSKVESAKIETDRAREMETLAHDNVKQIVGAQHGILSAKREGAVDKLRTISAARAGLDALVKGLGGTAPESAEELLELNNAARLTVDEYPAAREALESAGQRNVEDRTRAVDEFKAADQELSSLSKGSSNIEYRLLQVRENLCQDLGVSPRDMPFAGELIDPNNAEWEPVVQRILGGFAAEMLVPHGLLPRVRDWVNAKHLAALLKFNGVVTTGEYKTSRFPADSLIRKVDVVESPFRDWVNQELGKRFNIRCVRTPEELSALGPRDQGVTILGVRKLAQQTGDPTTRWEKDDRRKLGDRSTYRLGSTNDAKVETLRETVKAGKAVVQAADNRIAANRAELRELERQYQASQEILKVSWAQIDVESADAAIAELDRLLEELNNTPEATELSARHEAAKQTLARVSDLLVAAQSEETVASMNLKRAETELKRLESLPVTEVSEEIAREVEKLFLANTRRVHAANVDEQTIALREDLDKQIDANEAELRRCENQIVGILRSYIETWPANRADLQAEPEFVGEAINRLGELRSDRLAEFTAKFLGLMNEMSTRNLGQISRRLRDARREIEERIEPINASLAQSEFNEGRFLHIDIRDQSGPIVREFQQKLDAATSGDLGTSTEKQAFARYALIAEIISKLASHDSADARWRNTVLDTRRHVRFIGLERDSDGATVNTYVDSASLSGGQAQKLVFFCLAAALRYQLAEPGAHYPTYATVILDEAFDRADPAFTRQTMNVFHSFGFHMVLATPLKLIQTLGDYVGSTIVVSYTEKPNAQGAIQGNSSFSRIEK</sequence>
<name>A0A0F6Z859_9CORY</name>
<dbReference type="EMBL" id="CP011309">
    <property type="protein sequence ID" value="AKF28562.1"/>
    <property type="molecule type" value="Genomic_DNA"/>
</dbReference>
<evidence type="ECO:0000256" key="4">
    <source>
        <dbReference type="SAM" id="Coils"/>
    </source>
</evidence>
<reference evidence="5 6" key="1">
    <citation type="submission" date="2015-04" db="EMBL/GenBank/DDBJ databases">
        <title>Complete Genome Sequence of Brevibacterium flavum ATCC 15168.</title>
        <authorList>
            <person name="Ahn J."/>
            <person name="Park G."/>
            <person name="Jeon W."/>
            <person name="Jang Y."/>
            <person name="Jang M."/>
            <person name="Lee H."/>
            <person name="Lee H."/>
        </authorList>
    </citation>
    <scope>NUCLEOTIDE SEQUENCE [LARGE SCALE GENOMIC DNA]</scope>
    <source>
        <strain evidence="5 6">ATCC 15168</strain>
    </source>
</reference>
<evidence type="ECO:0000256" key="3">
    <source>
        <dbReference type="ARBA" id="ARBA00023236"/>
    </source>
</evidence>
<evidence type="ECO:0000256" key="2">
    <source>
        <dbReference type="ARBA" id="ARBA00023204"/>
    </source>
</evidence>
<keyword evidence="3" id="KW-0742">SOS response</keyword>
<dbReference type="InterPro" id="IPR027417">
    <property type="entry name" value="P-loop_NTPase"/>
</dbReference>
<dbReference type="RefSeq" id="WP_003862790.1">
    <property type="nucleotide sequence ID" value="NZ_CP011309.1"/>
</dbReference>
<dbReference type="CDD" id="cd00267">
    <property type="entry name" value="ABC_ATPase"/>
    <property type="match status" value="1"/>
</dbReference>
<dbReference type="HOGENOM" id="CLU_009013_0_0_11"/>
<keyword evidence="6" id="KW-1185">Reference proteome</keyword>
<dbReference type="Proteomes" id="UP000034037">
    <property type="component" value="Chromosome"/>
</dbReference>
<evidence type="ECO:0000256" key="1">
    <source>
        <dbReference type="ARBA" id="ARBA00022763"/>
    </source>
</evidence>
<keyword evidence="1" id="KW-0227">DNA damage</keyword>
<dbReference type="SUPFAM" id="SSF52540">
    <property type="entry name" value="P-loop containing nucleoside triphosphate hydrolases"/>
    <property type="match status" value="1"/>
</dbReference>
<feature type="coiled-coil region" evidence="4">
    <location>
        <begin position="650"/>
        <end position="707"/>
    </location>
</feature>
<dbReference type="Gene3D" id="3.40.50.300">
    <property type="entry name" value="P-loop containing nucleotide triphosphate hydrolases"/>
    <property type="match status" value="1"/>
</dbReference>
<evidence type="ECO:0000313" key="5">
    <source>
        <dbReference type="EMBL" id="AKF28562.1"/>
    </source>
</evidence>
<accession>A0A0F6Z859</accession>
<dbReference type="AlphaFoldDB" id="A0A0F6Z859"/>
<evidence type="ECO:0000313" key="6">
    <source>
        <dbReference type="Proteomes" id="UP000034037"/>
    </source>
</evidence>
<proteinExistence type="predicted"/>
<dbReference type="PANTHER" id="PTHR32182:SF0">
    <property type="entry name" value="DNA REPLICATION AND REPAIR PROTEIN RECF"/>
    <property type="match status" value="1"/>
</dbReference>
<dbReference type="PANTHER" id="PTHR32182">
    <property type="entry name" value="DNA REPLICATION AND REPAIR PROTEIN RECF"/>
    <property type="match status" value="1"/>
</dbReference>
<dbReference type="PATRIC" id="fig|92706.3.peg.2943"/>
<gene>
    <name evidence="5" type="ORF">YH66_14035</name>
</gene>
<dbReference type="GO" id="GO:0000731">
    <property type="term" value="P:DNA synthesis involved in DNA repair"/>
    <property type="evidence" value="ECO:0007669"/>
    <property type="project" value="TreeGrafter"/>
</dbReference>
<dbReference type="GO" id="GO:0009432">
    <property type="term" value="P:SOS response"/>
    <property type="evidence" value="ECO:0007669"/>
    <property type="project" value="UniProtKB-KW"/>
</dbReference>
<organism evidence="5 6">
    <name type="scientific">[Brevibacterium] flavum</name>
    <dbReference type="NCBI Taxonomy" id="92706"/>
    <lineage>
        <taxon>Bacteria</taxon>
        <taxon>Bacillati</taxon>
        <taxon>Actinomycetota</taxon>
        <taxon>Actinomycetes</taxon>
        <taxon>Mycobacteriales</taxon>
        <taxon>Corynebacteriaceae</taxon>
        <taxon>Corynebacterium</taxon>
    </lineage>
</organism>
<dbReference type="Pfam" id="PF13558">
    <property type="entry name" value="SbcC_Walker_B"/>
    <property type="match status" value="1"/>
</dbReference>
<keyword evidence="2" id="KW-0234">DNA repair</keyword>